<dbReference type="AlphaFoldDB" id="A0A3R9LXJ3"/>
<proteinExistence type="predicted"/>
<feature type="coiled-coil region" evidence="1">
    <location>
        <begin position="117"/>
        <end position="158"/>
    </location>
</feature>
<comment type="caution">
    <text evidence="2">The sequence shown here is derived from an EMBL/GenBank/DDBJ whole genome shotgun (WGS) entry which is preliminary data.</text>
</comment>
<accession>A0A3R9LXJ3</accession>
<evidence type="ECO:0000256" key="1">
    <source>
        <dbReference type="SAM" id="Coils"/>
    </source>
</evidence>
<evidence type="ECO:0000313" key="3">
    <source>
        <dbReference type="Proteomes" id="UP000280066"/>
    </source>
</evidence>
<protein>
    <submittedName>
        <fullName evidence="2">Uncharacterized protein</fullName>
    </submittedName>
</protein>
<evidence type="ECO:0000313" key="2">
    <source>
        <dbReference type="EMBL" id="RSK24190.1"/>
    </source>
</evidence>
<dbReference type="EMBL" id="RWIS01000018">
    <property type="protein sequence ID" value="RSK24190.1"/>
    <property type="molecule type" value="Genomic_DNA"/>
</dbReference>
<dbReference type="CDD" id="cd12083">
    <property type="entry name" value="DD_cGKI"/>
    <property type="match status" value="1"/>
</dbReference>
<sequence>MMMLTPAPGHTGQLYYLRGDDKRPIARNLDMADVAAVQRAVAQARQQYPTQALKLAVYRRNGSSKVLEEILDLSAAPLAGPEPPTDVPVPTFQPSSSHFAAPASGYAGADNFTSYLLNEKDTRLREKDDTIRELRDTVRMKEEENRRLKDDNDKLGLDLKFKDREHALELQGVEANQKKGLAGITESLGGLPPEVVTMLFGKMLGVAPAPQLGGGADASLAGLSPGHRQVVEAAGDVLKSVDEGTATKLYVVFNQLAHNPAALEQVLQQFTPRM</sequence>
<dbReference type="RefSeq" id="WP_125433546.1">
    <property type="nucleotide sequence ID" value="NZ_RWIS01000018.1"/>
</dbReference>
<name>A0A3R9LXJ3_9BACT</name>
<keyword evidence="3" id="KW-1185">Reference proteome</keyword>
<reference evidence="2 3" key="1">
    <citation type="submission" date="2018-12" db="EMBL/GenBank/DDBJ databases">
        <authorList>
            <person name="Feng G."/>
            <person name="Zhu H."/>
        </authorList>
    </citation>
    <scope>NUCLEOTIDE SEQUENCE [LARGE SCALE GENOMIC DNA]</scope>
    <source>
        <strain evidence="2 3">9PBR-2</strain>
    </source>
</reference>
<gene>
    <name evidence="2" type="ORF">EI290_20635</name>
</gene>
<dbReference type="Proteomes" id="UP000280066">
    <property type="component" value="Unassembled WGS sequence"/>
</dbReference>
<organism evidence="2 3">
    <name type="scientific">Hymenobacter metallilatus</name>
    <dbReference type="NCBI Taxonomy" id="2493666"/>
    <lineage>
        <taxon>Bacteria</taxon>
        <taxon>Pseudomonadati</taxon>
        <taxon>Bacteroidota</taxon>
        <taxon>Cytophagia</taxon>
        <taxon>Cytophagales</taxon>
        <taxon>Hymenobacteraceae</taxon>
        <taxon>Hymenobacter</taxon>
    </lineage>
</organism>
<keyword evidence="1" id="KW-0175">Coiled coil</keyword>